<keyword evidence="2" id="KW-1133">Transmembrane helix</keyword>
<keyword evidence="2" id="KW-0812">Transmembrane</keyword>
<sequence>MAIDLEPKNGDFARYIENLSRAGGATPGRVPSKAEAKRQAAAPVATPVPPPAPAPSQGSLNDLTWGKTAPPPLQSRRADSVPPAVAPGQTDAEAVSLAKRARQRKQGIFLTIAGAVAGWAAVNVAFKALHAPRFDLDDFMPAVFLGFFALMLFKAASGARDPRKRPLEKLPPLKTSSYRKDS</sequence>
<gene>
    <name evidence="3" type="ORF">AL504_30410</name>
</gene>
<dbReference type="AlphaFoldDB" id="A0A0X8P4X5"/>
<feature type="region of interest" description="Disordered" evidence="1">
    <location>
        <begin position="20"/>
        <end position="98"/>
    </location>
</feature>
<protein>
    <submittedName>
        <fullName evidence="3">Uncharacterized protein</fullName>
    </submittedName>
</protein>
<evidence type="ECO:0000313" key="4">
    <source>
        <dbReference type="Proteomes" id="UP000060602"/>
    </source>
</evidence>
<dbReference type="Proteomes" id="UP000060602">
    <property type="component" value="Chromosome"/>
</dbReference>
<reference evidence="4" key="1">
    <citation type="submission" date="2015-12" db="EMBL/GenBank/DDBJ databases">
        <title>FDA dAtabase for Regulatory Grade micrObial Sequences (FDA-ARGOS): Supporting development and validation of Infectious Disease Dx tests.</title>
        <authorList>
            <person name="Case J."/>
            <person name="Tallon L."/>
            <person name="Sadzewicz L."/>
            <person name="Sengamalay N."/>
            <person name="Ott S."/>
            <person name="Godinez A."/>
            <person name="Nagaraj S."/>
            <person name="Nadendla S."/>
            <person name="Sichtig H."/>
        </authorList>
    </citation>
    <scope>NUCLEOTIDE SEQUENCE [LARGE SCALE GENOMIC DNA]</scope>
    <source>
        <strain evidence="4">FDAARGOS_147</strain>
    </source>
</reference>
<keyword evidence="2" id="KW-0472">Membrane</keyword>
<feature type="region of interest" description="Disordered" evidence="1">
    <location>
        <begin position="160"/>
        <end position="182"/>
    </location>
</feature>
<proteinExistence type="predicted"/>
<evidence type="ECO:0000256" key="1">
    <source>
        <dbReference type="SAM" id="MobiDB-lite"/>
    </source>
</evidence>
<dbReference type="EMBL" id="CP014060">
    <property type="protein sequence ID" value="AMG39925.1"/>
    <property type="molecule type" value="Genomic_DNA"/>
</dbReference>
<name>A0A0X8P4X5_ALCXX</name>
<organism evidence="3 4">
    <name type="scientific">Alcaligenes xylosoxydans xylosoxydans</name>
    <name type="common">Achromobacter xylosoxidans</name>
    <dbReference type="NCBI Taxonomy" id="85698"/>
    <lineage>
        <taxon>Bacteria</taxon>
        <taxon>Pseudomonadati</taxon>
        <taxon>Pseudomonadota</taxon>
        <taxon>Betaproteobacteria</taxon>
        <taxon>Burkholderiales</taxon>
        <taxon>Alcaligenaceae</taxon>
        <taxon>Achromobacter</taxon>
    </lineage>
</organism>
<evidence type="ECO:0000313" key="3">
    <source>
        <dbReference type="EMBL" id="AMG39925.1"/>
    </source>
</evidence>
<feature type="transmembrane region" description="Helical" evidence="2">
    <location>
        <begin position="107"/>
        <end position="126"/>
    </location>
</feature>
<feature type="transmembrane region" description="Helical" evidence="2">
    <location>
        <begin position="138"/>
        <end position="156"/>
    </location>
</feature>
<dbReference type="RefSeq" id="WP_061074167.1">
    <property type="nucleotide sequence ID" value="NZ_CP014060.2"/>
</dbReference>
<accession>A0A0X8P4X5</accession>
<evidence type="ECO:0000256" key="2">
    <source>
        <dbReference type="SAM" id="Phobius"/>
    </source>
</evidence>